<dbReference type="Proteomes" id="UP000287651">
    <property type="component" value="Unassembled WGS sequence"/>
</dbReference>
<evidence type="ECO:0008006" key="5">
    <source>
        <dbReference type="Google" id="ProtNLM"/>
    </source>
</evidence>
<dbReference type="GO" id="GO:0009451">
    <property type="term" value="P:RNA modification"/>
    <property type="evidence" value="ECO:0007669"/>
    <property type="project" value="InterPro"/>
</dbReference>
<sequence>MLNRISASYNSLVAVSADWNHAREALAVLPRMLAAGLRPTRFAFPPLLSLPSLDLDHGIQLHSLILKSGFIHADPFSGTALLGLYARNGRLDDAFGLFEEMPTKTVVTWNSTIAAFSRRGFVEESMFLFRRLLGTGLGLTECSFLGVLCALCSSDSLRCVEQIHGLAVKTAMDSFLVVANALLNALSTCSGVHAAERFFNSLQTRDVVSWNTMMTGFAKSSIPERALKLFFAMYVDEVSPSGATIATVINACTCFDSAEYGELIHAKAIKRNLDKDMFVASSLIDYYANWKMLRDAHKLFDELPVKNVVCWNALISGYSKDDPPTCLVLLKSMLRSENRPNELSFSSMLTRMPPAELQQLHSLIIRMGHDNNEYVSSALIASYDSPGISSDASSCVKDADPVATSTARSNATASVHNRAGRHQEAQELLLRLQNPDTMSWNILLNAYARNRGYSEALLSFKHMQSSGHSIDNYTAVSLVSICSRINSVELGRSVHGLILKTISGCMDTFVRNVLLDMYAKCGSLDGCLKVFDEMGDKKNLVSWTALISGLGLHGCPHEALARFKQMESQGFEPDRVAFLAVLSACRHGGLVEEGMLTLESMKNDYGIEPEMDHYVCVVDLLCKCGHLKKAELLISGMPFQPNAVLWRTFLRGCKTFGGLLT</sequence>
<proteinExistence type="predicted"/>
<dbReference type="EMBL" id="AMZH03003685">
    <property type="protein sequence ID" value="RRT71533.1"/>
    <property type="molecule type" value="Genomic_DNA"/>
</dbReference>
<feature type="repeat" description="PPR" evidence="2">
    <location>
        <begin position="539"/>
        <end position="573"/>
    </location>
</feature>
<name>A0A427A5S5_ENSVE</name>
<evidence type="ECO:0000256" key="2">
    <source>
        <dbReference type="PROSITE-ProRule" id="PRU00708"/>
    </source>
</evidence>
<dbReference type="FunFam" id="1.25.40.10:FF:001096">
    <property type="entry name" value="Pentatricopeptide repeat-containing protein"/>
    <property type="match status" value="1"/>
</dbReference>
<comment type="caution">
    <text evidence="3">The sequence shown here is derived from an EMBL/GenBank/DDBJ whole genome shotgun (WGS) entry which is preliminary data.</text>
</comment>
<dbReference type="GO" id="GO:0003723">
    <property type="term" value="F:RNA binding"/>
    <property type="evidence" value="ECO:0007669"/>
    <property type="project" value="InterPro"/>
</dbReference>
<dbReference type="AlphaFoldDB" id="A0A427A5S5"/>
<keyword evidence="1" id="KW-0677">Repeat</keyword>
<accession>A0A427A5S5</accession>
<dbReference type="PROSITE" id="PS51375">
    <property type="entry name" value="PPR"/>
    <property type="match status" value="5"/>
</dbReference>
<feature type="repeat" description="PPR" evidence="2">
    <location>
        <begin position="74"/>
        <end position="108"/>
    </location>
</feature>
<organism evidence="3 4">
    <name type="scientific">Ensete ventricosum</name>
    <name type="common">Abyssinian banana</name>
    <name type="synonym">Musa ensete</name>
    <dbReference type="NCBI Taxonomy" id="4639"/>
    <lineage>
        <taxon>Eukaryota</taxon>
        <taxon>Viridiplantae</taxon>
        <taxon>Streptophyta</taxon>
        <taxon>Embryophyta</taxon>
        <taxon>Tracheophyta</taxon>
        <taxon>Spermatophyta</taxon>
        <taxon>Magnoliopsida</taxon>
        <taxon>Liliopsida</taxon>
        <taxon>Zingiberales</taxon>
        <taxon>Musaceae</taxon>
        <taxon>Ensete</taxon>
    </lineage>
</organism>
<dbReference type="InterPro" id="IPR002885">
    <property type="entry name" value="PPR_rpt"/>
</dbReference>
<protein>
    <recommendedName>
        <fullName evidence="5">Pentacotripeptide-repeat region of PRORP domain-containing protein</fullName>
    </recommendedName>
</protein>
<dbReference type="Pfam" id="PF13041">
    <property type="entry name" value="PPR_2"/>
    <property type="match status" value="2"/>
</dbReference>
<feature type="repeat" description="PPR" evidence="2">
    <location>
        <begin position="507"/>
        <end position="537"/>
    </location>
</feature>
<feature type="repeat" description="PPR" evidence="2">
    <location>
        <begin position="206"/>
        <end position="240"/>
    </location>
</feature>
<evidence type="ECO:0000256" key="1">
    <source>
        <dbReference type="ARBA" id="ARBA00022737"/>
    </source>
</evidence>
<dbReference type="InterPro" id="IPR011990">
    <property type="entry name" value="TPR-like_helical_dom_sf"/>
</dbReference>
<evidence type="ECO:0000313" key="4">
    <source>
        <dbReference type="Proteomes" id="UP000287651"/>
    </source>
</evidence>
<dbReference type="Pfam" id="PF01535">
    <property type="entry name" value="PPR"/>
    <property type="match status" value="7"/>
</dbReference>
<dbReference type="InterPro" id="IPR046960">
    <property type="entry name" value="PPR_At4g14850-like_plant"/>
</dbReference>
<feature type="repeat" description="PPR" evidence="2">
    <location>
        <begin position="436"/>
        <end position="470"/>
    </location>
</feature>
<dbReference type="PANTHER" id="PTHR47926:SF423">
    <property type="entry name" value="REPEAT-CONTAINING PROTEIN, PUTATIVE-RELATED"/>
    <property type="match status" value="1"/>
</dbReference>
<gene>
    <name evidence="3" type="ORF">B296_00034597</name>
</gene>
<dbReference type="PANTHER" id="PTHR47926">
    <property type="entry name" value="PENTATRICOPEPTIDE REPEAT-CONTAINING PROTEIN"/>
    <property type="match status" value="1"/>
</dbReference>
<dbReference type="Gene3D" id="1.25.40.10">
    <property type="entry name" value="Tetratricopeptide repeat domain"/>
    <property type="match status" value="5"/>
</dbReference>
<reference evidence="3 4" key="1">
    <citation type="journal article" date="2014" name="Agronomy (Basel)">
        <title>A Draft Genome Sequence for Ensete ventricosum, the Drought-Tolerant Tree Against Hunger.</title>
        <authorList>
            <person name="Harrison J."/>
            <person name="Moore K.A."/>
            <person name="Paszkiewicz K."/>
            <person name="Jones T."/>
            <person name="Grant M."/>
            <person name="Ambacheew D."/>
            <person name="Muzemil S."/>
            <person name="Studholme D.J."/>
        </authorList>
    </citation>
    <scope>NUCLEOTIDE SEQUENCE [LARGE SCALE GENOMIC DNA]</scope>
</reference>
<dbReference type="NCBIfam" id="TIGR00756">
    <property type="entry name" value="PPR"/>
    <property type="match status" value="5"/>
</dbReference>
<dbReference type="FunFam" id="1.25.40.10:FF:000242">
    <property type="entry name" value="Pentatricopeptide repeat-containing protein"/>
    <property type="match status" value="1"/>
</dbReference>
<evidence type="ECO:0000313" key="3">
    <source>
        <dbReference type="EMBL" id="RRT71533.1"/>
    </source>
</evidence>